<name>A0AB40C212_DIOCR</name>
<dbReference type="Proteomes" id="UP001515500">
    <property type="component" value="Chromosome 10"/>
</dbReference>
<feature type="domain" description="Retrotransposon gag" evidence="2">
    <location>
        <begin position="155"/>
        <end position="217"/>
    </location>
</feature>
<evidence type="ECO:0000313" key="4">
    <source>
        <dbReference type="RefSeq" id="XP_039133795.1"/>
    </source>
</evidence>
<dbReference type="RefSeq" id="XP_039133795.1">
    <property type="nucleotide sequence ID" value="XM_039277861.1"/>
</dbReference>
<organism evidence="3 4">
    <name type="scientific">Dioscorea cayennensis subsp. rotundata</name>
    <name type="common">White Guinea yam</name>
    <name type="synonym">Dioscorea rotundata</name>
    <dbReference type="NCBI Taxonomy" id="55577"/>
    <lineage>
        <taxon>Eukaryota</taxon>
        <taxon>Viridiplantae</taxon>
        <taxon>Streptophyta</taxon>
        <taxon>Embryophyta</taxon>
        <taxon>Tracheophyta</taxon>
        <taxon>Spermatophyta</taxon>
        <taxon>Magnoliopsida</taxon>
        <taxon>Liliopsida</taxon>
        <taxon>Dioscoreales</taxon>
        <taxon>Dioscoreaceae</taxon>
        <taxon>Dioscorea</taxon>
    </lineage>
</organism>
<keyword evidence="3" id="KW-1185">Reference proteome</keyword>
<reference evidence="4" key="1">
    <citation type="submission" date="2025-08" db="UniProtKB">
        <authorList>
            <consortium name="RefSeq"/>
        </authorList>
    </citation>
    <scope>IDENTIFICATION</scope>
</reference>
<proteinExistence type="predicted"/>
<dbReference type="InterPro" id="IPR005162">
    <property type="entry name" value="Retrotrans_gag_dom"/>
</dbReference>
<gene>
    <name evidence="4" type="primary">LOC120270795</name>
</gene>
<feature type="coiled-coil region" evidence="1">
    <location>
        <begin position="33"/>
        <end position="72"/>
    </location>
</feature>
<accession>A0AB40C212</accession>
<keyword evidence="1" id="KW-0175">Coiled coil</keyword>
<evidence type="ECO:0000313" key="3">
    <source>
        <dbReference type="Proteomes" id="UP001515500"/>
    </source>
</evidence>
<protein>
    <submittedName>
        <fullName evidence="4">Uncharacterized protein LOC120270795</fullName>
    </submittedName>
</protein>
<evidence type="ECO:0000256" key="1">
    <source>
        <dbReference type="SAM" id="Coils"/>
    </source>
</evidence>
<dbReference type="Pfam" id="PF03732">
    <property type="entry name" value="Retrotrans_gag"/>
    <property type="match status" value="1"/>
</dbReference>
<evidence type="ECO:0000259" key="2">
    <source>
        <dbReference type="Pfam" id="PF03732"/>
    </source>
</evidence>
<dbReference type="GeneID" id="120270795"/>
<sequence>MPGCVCKGGIWHQLVSERQDRCTRRRLCPETLMETRNQELKKLEESLKGLVRETVEKQAEKHDKDMQEMREKQDRDINGLQTLLLNLQPGGSEPVSSAVVGPVRTEKELSYLKSIRPKLTKLEFPRFNGDHIYDWLFKCKQFFEFDETPDGIKVKIASLHLEGAALQWHQGYLRRRGGENPPSWGDYVTQLNTRFGNELHYDPMEELKDLRQVGSSTTT</sequence>
<dbReference type="AlphaFoldDB" id="A0AB40C212"/>